<gene>
    <name evidence="7" type="ORF">GJ691_09000</name>
</gene>
<keyword evidence="4 6" id="KW-1133">Transmembrane helix</keyword>
<keyword evidence="3 6" id="KW-0812">Transmembrane</keyword>
<feature type="transmembrane region" description="Helical" evidence="6">
    <location>
        <begin position="215"/>
        <end position="232"/>
    </location>
</feature>
<dbReference type="OrthoDB" id="8046861at2"/>
<feature type="transmembrane region" description="Helical" evidence="6">
    <location>
        <begin position="178"/>
        <end position="203"/>
    </location>
</feature>
<sequence length="423" mass="48886">MGIDMLNKNNLEKLLTLFCRLLGLGSRFLLTFLITKEISLEFQGEYTLVTTTVALLIIFFGFDFYVYSNRLIIKGSLDKIFYLKNSLIFYSFSYILLFPIMWVIYNKITFIDLGSFWVLYFLIIFEHLGQEFFRTYISLRNPVFANILLFIRTGIWAGIIVVNLVFNQGFTISIAEILQLWLLFAFITFVLGVCFYPGITMFFSTQVDFSWIKKGIGVGLTMFLSTICLKTMEYSDRYLITYFLGKVDLGVYALYFQLANLINVMVFTMYISFVYPDIIQAVHEKDLTGINKGMKTIKNKTFLLIGIYAVFSIIFIPFFLNYIGKDELYSNVPIFYILLAGCLLLNLSFSYHYLIVGYENEKQILKATLLACVFNVAANIILIPLMGIYGAAISLLIGNICLFIFKRRYSNNILSQWKKTKLS</sequence>
<evidence type="ECO:0000313" key="8">
    <source>
        <dbReference type="Proteomes" id="UP000443153"/>
    </source>
</evidence>
<feature type="transmembrane region" description="Helical" evidence="6">
    <location>
        <begin position="252"/>
        <end position="275"/>
    </location>
</feature>
<feature type="transmembrane region" description="Helical" evidence="6">
    <location>
        <begin position="87"/>
        <end position="105"/>
    </location>
</feature>
<dbReference type="GO" id="GO:0005886">
    <property type="term" value="C:plasma membrane"/>
    <property type="evidence" value="ECO:0007669"/>
    <property type="project" value="UniProtKB-SubCell"/>
</dbReference>
<feature type="transmembrane region" description="Helical" evidence="6">
    <location>
        <begin position="334"/>
        <end position="356"/>
    </location>
</feature>
<reference evidence="7 8" key="1">
    <citation type="submission" date="2019-11" db="EMBL/GenBank/DDBJ databases">
        <title>Maribacter lutea sp. nov., a marine bacterium isolated from intertidal sand.</title>
        <authorList>
            <person name="Liu A."/>
        </authorList>
    </citation>
    <scope>NUCLEOTIDE SEQUENCE [LARGE SCALE GENOMIC DNA]</scope>
    <source>
        <strain evidence="7 8">RZ05</strain>
    </source>
</reference>
<dbReference type="Proteomes" id="UP000443153">
    <property type="component" value="Unassembled WGS sequence"/>
</dbReference>
<dbReference type="EMBL" id="WKJH01000005">
    <property type="protein sequence ID" value="MRX64307.1"/>
    <property type="molecule type" value="Genomic_DNA"/>
</dbReference>
<organism evidence="7 8">
    <name type="scientific">Maribacter luteus</name>
    <dbReference type="NCBI Taxonomy" id="2594478"/>
    <lineage>
        <taxon>Bacteria</taxon>
        <taxon>Pseudomonadati</taxon>
        <taxon>Bacteroidota</taxon>
        <taxon>Flavobacteriia</taxon>
        <taxon>Flavobacteriales</taxon>
        <taxon>Flavobacteriaceae</taxon>
        <taxon>Maribacter</taxon>
    </lineage>
</organism>
<feature type="transmembrane region" description="Helical" evidence="6">
    <location>
        <begin position="302"/>
        <end position="322"/>
    </location>
</feature>
<evidence type="ECO:0000256" key="1">
    <source>
        <dbReference type="ARBA" id="ARBA00004651"/>
    </source>
</evidence>
<dbReference type="PANTHER" id="PTHR30250">
    <property type="entry name" value="PST FAMILY PREDICTED COLANIC ACID TRANSPORTER"/>
    <property type="match status" value="1"/>
</dbReference>
<feature type="transmembrane region" description="Helical" evidence="6">
    <location>
        <begin position="117"/>
        <end position="137"/>
    </location>
</feature>
<feature type="transmembrane region" description="Helical" evidence="6">
    <location>
        <begin position="388"/>
        <end position="405"/>
    </location>
</feature>
<evidence type="ECO:0000313" key="7">
    <source>
        <dbReference type="EMBL" id="MRX64307.1"/>
    </source>
</evidence>
<feature type="transmembrane region" description="Helical" evidence="6">
    <location>
        <begin position="363"/>
        <end position="382"/>
    </location>
</feature>
<evidence type="ECO:0000256" key="3">
    <source>
        <dbReference type="ARBA" id="ARBA00022692"/>
    </source>
</evidence>
<dbReference type="AlphaFoldDB" id="A0A6I2MN88"/>
<dbReference type="RefSeq" id="WP_154366033.1">
    <property type="nucleotide sequence ID" value="NZ_WKJH01000005.1"/>
</dbReference>
<keyword evidence="5 6" id="KW-0472">Membrane</keyword>
<dbReference type="PANTHER" id="PTHR30250:SF11">
    <property type="entry name" value="O-ANTIGEN TRANSPORTER-RELATED"/>
    <property type="match status" value="1"/>
</dbReference>
<name>A0A6I2MN88_9FLAO</name>
<evidence type="ECO:0000256" key="6">
    <source>
        <dbReference type="SAM" id="Phobius"/>
    </source>
</evidence>
<feature type="transmembrane region" description="Helical" evidence="6">
    <location>
        <begin position="46"/>
        <end position="66"/>
    </location>
</feature>
<feature type="transmembrane region" description="Helical" evidence="6">
    <location>
        <begin position="14"/>
        <end position="34"/>
    </location>
</feature>
<keyword evidence="2" id="KW-1003">Cell membrane</keyword>
<evidence type="ECO:0000256" key="2">
    <source>
        <dbReference type="ARBA" id="ARBA00022475"/>
    </source>
</evidence>
<proteinExistence type="predicted"/>
<protein>
    <submittedName>
        <fullName evidence="7">Uncharacterized protein</fullName>
    </submittedName>
</protein>
<comment type="caution">
    <text evidence="7">The sequence shown here is derived from an EMBL/GenBank/DDBJ whole genome shotgun (WGS) entry which is preliminary data.</text>
</comment>
<keyword evidence="8" id="KW-1185">Reference proteome</keyword>
<evidence type="ECO:0000256" key="4">
    <source>
        <dbReference type="ARBA" id="ARBA00022989"/>
    </source>
</evidence>
<feature type="transmembrane region" description="Helical" evidence="6">
    <location>
        <begin position="144"/>
        <end position="166"/>
    </location>
</feature>
<accession>A0A6I2MN88</accession>
<comment type="subcellular location">
    <subcellularLocation>
        <location evidence="1">Cell membrane</location>
        <topology evidence="1">Multi-pass membrane protein</topology>
    </subcellularLocation>
</comment>
<dbReference type="InterPro" id="IPR050833">
    <property type="entry name" value="Poly_Biosynth_Transport"/>
</dbReference>
<evidence type="ECO:0000256" key="5">
    <source>
        <dbReference type="ARBA" id="ARBA00023136"/>
    </source>
</evidence>